<dbReference type="SUPFAM" id="SSF81296">
    <property type="entry name" value="E set domains"/>
    <property type="match status" value="1"/>
</dbReference>
<dbReference type="Pfam" id="PF07690">
    <property type="entry name" value="MFS_1"/>
    <property type="match status" value="1"/>
</dbReference>
<feature type="transmembrane region" description="Helical" evidence="7">
    <location>
        <begin position="1193"/>
        <end position="1218"/>
    </location>
</feature>
<evidence type="ECO:0000256" key="1">
    <source>
        <dbReference type="ARBA" id="ARBA00004141"/>
    </source>
</evidence>
<dbReference type="Gene3D" id="2.60.40.10">
    <property type="entry name" value="Immunoglobulins"/>
    <property type="match status" value="1"/>
</dbReference>
<feature type="region of interest" description="Disordered" evidence="6">
    <location>
        <begin position="858"/>
        <end position="883"/>
    </location>
</feature>
<feature type="transmembrane region" description="Helical" evidence="7">
    <location>
        <begin position="1298"/>
        <end position="1319"/>
    </location>
</feature>
<feature type="region of interest" description="Disordered" evidence="6">
    <location>
        <begin position="202"/>
        <end position="333"/>
    </location>
</feature>
<feature type="transmembrane region" description="Helical" evidence="7">
    <location>
        <begin position="945"/>
        <end position="964"/>
    </location>
</feature>
<dbReference type="InterPro" id="IPR011701">
    <property type="entry name" value="MFS"/>
</dbReference>
<feature type="compositionally biased region" description="Basic and acidic residues" evidence="6">
    <location>
        <begin position="232"/>
        <end position="245"/>
    </location>
</feature>
<protein>
    <recommendedName>
        <fullName evidence="8">Major facilitator superfamily (MFS) profile domain-containing protein</fullName>
    </recommendedName>
</protein>
<evidence type="ECO:0000256" key="2">
    <source>
        <dbReference type="ARBA" id="ARBA00022448"/>
    </source>
</evidence>
<evidence type="ECO:0000256" key="4">
    <source>
        <dbReference type="ARBA" id="ARBA00022989"/>
    </source>
</evidence>
<feature type="transmembrane region" description="Helical" evidence="7">
    <location>
        <begin position="1334"/>
        <end position="1354"/>
    </location>
</feature>
<feature type="region of interest" description="Disordered" evidence="6">
    <location>
        <begin position="1"/>
        <end position="36"/>
    </location>
</feature>
<dbReference type="OrthoDB" id="2130629at2759"/>
<dbReference type="InterPro" id="IPR005829">
    <property type="entry name" value="Sugar_transporter_CS"/>
</dbReference>
<keyword evidence="2" id="KW-0813">Transport</keyword>
<feature type="compositionally biased region" description="Polar residues" evidence="6">
    <location>
        <begin position="18"/>
        <end position="35"/>
    </location>
</feature>
<feature type="region of interest" description="Disordered" evidence="6">
    <location>
        <begin position="489"/>
        <end position="581"/>
    </location>
</feature>
<feature type="transmembrane region" description="Helical" evidence="7">
    <location>
        <begin position="1260"/>
        <end position="1286"/>
    </location>
</feature>
<dbReference type="VEuPathDB" id="FungiDB:BTJ68_11697"/>
<feature type="domain" description="Major facilitator superfamily (MFS) profile" evidence="8">
    <location>
        <begin position="910"/>
        <end position="1358"/>
    </location>
</feature>
<dbReference type="GO" id="GO:0016020">
    <property type="term" value="C:membrane"/>
    <property type="evidence" value="ECO:0007669"/>
    <property type="project" value="UniProtKB-SubCell"/>
</dbReference>
<dbReference type="PROSITE" id="PS00216">
    <property type="entry name" value="SUGAR_TRANSPORT_1"/>
    <property type="match status" value="1"/>
</dbReference>
<dbReference type="InterPro" id="IPR013783">
    <property type="entry name" value="Ig-like_fold"/>
</dbReference>
<feature type="transmembrane region" description="Helical" evidence="7">
    <location>
        <begin position="976"/>
        <end position="1002"/>
    </location>
</feature>
<feature type="region of interest" description="Disordered" evidence="6">
    <location>
        <begin position="741"/>
        <end position="812"/>
    </location>
</feature>
<feature type="compositionally biased region" description="Polar residues" evidence="6">
    <location>
        <begin position="566"/>
        <end position="578"/>
    </location>
</feature>
<organism evidence="9 10">
    <name type="scientific">Hortaea werneckii</name>
    <name type="common">Black yeast</name>
    <name type="synonym">Cladosporium werneckii</name>
    <dbReference type="NCBI Taxonomy" id="91943"/>
    <lineage>
        <taxon>Eukaryota</taxon>
        <taxon>Fungi</taxon>
        <taxon>Dikarya</taxon>
        <taxon>Ascomycota</taxon>
        <taxon>Pezizomycotina</taxon>
        <taxon>Dothideomycetes</taxon>
        <taxon>Dothideomycetidae</taxon>
        <taxon>Mycosphaerellales</taxon>
        <taxon>Teratosphaeriaceae</taxon>
        <taxon>Hortaea</taxon>
    </lineage>
</organism>
<comment type="caution">
    <text evidence="9">The sequence shown here is derived from an EMBL/GenBank/DDBJ whole genome shotgun (WGS) entry which is preliminary data.</text>
</comment>
<proteinExistence type="predicted"/>
<dbReference type="InterPro" id="IPR036259">
    <property type="entry name" value="MFS_trans_sf"/>
</dbReference>
<dbReference type="InterPro" id="IPR020846">
    <property type="entry name" value="MFS_dom"/>
</dbReference>
<feature type="region of interest" description="Disordered" evidence="6">
    <location>
        <begin position="418"/>
        <end position="461"/>
    </location>
</feature>
<evidence type="ECO:0000256" key="6">
    <source>
        <dbReference type="SAM" id="MobiDB-lite"/>
    </source>
</evidence>
<gene>
    <name evidence="9" type="ORF">D0861_04564</name>
</gene>
<evidence type="ECO:0000256" key="5">
    <source>
        <dbReference type="ARBA" id="ARBA00023136"/>
    </source>
</evidence>
<comment type="subcellular location">
    <subcellularLocation>
        <location evidence="1">Membrane</location>
        <topology evidence="1">Multi-pass membrane protein</topology>
    </subcellularLocation>
</comment>
<feature type="compositionally biased region" description="Basic and acidic residues" evidence="6">
    <location>
        <begin position="759"/>
        <end position="771"/>
    </location>
</feature>
<evidence type="ECO:0000313" key="10">
    <source>
        <dbReference type="Proteomes" id="UP000268823"/>
    </source>
</evidence>
<feature type="transmembrane region" description="Helical" evidence="7">
    <location>
        <begin position="1064"/>
        <end position="1085"/>
    </location>
</feature>
<dbReference type="PANTHER" id="PTHR42718">
    <property type="entry name" value="MAJOR FACILITATOR SUPERFAMILY MULTIDRUG TRANSPORTER MFSC"/>
    <property type="match status" value="1"/>
</dbReference>
<feature type="transmembrane region" description="Helical" evidence="7">
    <location>
        <begin position="1035"/>
        <end position="1058"/>
    </location>
</feature>
<keyword evidence="4 7" id="KW-1133">Transmembrane helix</keyword>
<dbReference type="CDD" id="cd02859">
    <property type="entry name" value="E_set_AMPKbeta_like_N"/>
    <property type="match status" value="1"/>
</dbReference>
<sequence>MRTTPTVKDLRAAFEARSNPNASSKSLYQSTQPANASMKKFANPIKTSIDAILDAPKLNLQVSPSPSSTGTSSSAPTTPTTQSSSRPVPGKQPSWIGPPKAATLNPPGKMKHPVTVEYAHAGLQPPVFVCTSLSEPQWQPIEMDKEKRANGEYRFFKSFSAAEGEYQYKFRLGPGDWWVTDERKPVVDDGVGNKNNLMTVKAPGASAIAAPTPSDRPRVTSGRSIPQPADDSEPHQRMEASKKASDAAQVSKAHNSPQTSAGAPRANKPHGIDLPVGMGNLDDIPTPGSAPGMVHETEPEFPSSYQHQHAAVHHAHPLDHPLGSPTDNMPDAAPLMKHESFAAPMETKHEVAPLMKHESFAAPDEVAERGQIAADGYPDESAVDDDDGPPLLRHESLAPESYEQTQAPLMRHESLALGQHSEPPRSALRHSGSSITSSHSSQEDAVAPEADPDDKSLEHFPHDRRGIFSHIHRASIHAADHEARDIAQPLKRSPHSGPSSPIASLPSVQEDEDEELEGLREQERQEYEKEQETGEELDPMTEERPAAPLTPPLTPEESEKTVDSAPGSTTTEDTNSASGGLKKDKHIVREYEQKHGPVHTIVEFVRHPTAWFTFAGIAVAVAAGVYKLRITVLRVEKTTREEASFEHRIIILLWTIRDRAEAIPHKVFASNELAWDVVRRGGEVARNPAGSPSQSATTSYLGLADSLLTLLPRFRHDQHNMEQNNTLQSQQGDGVPHVSALEIPHTSENARRRSISNNERPDNDIQRDDLSPKALASLTKTVSKIAGNHENDPTIQQEEPTTPPKDPSSRKVDFGVSVARPVPVKPGPFDTIHEVPSAWNTPLPSGLNTPANERQTGILSVPSTRPPSPTALLKTPPRTSSTQEDFDVEDHTAQGYPDVGTLNSWRGLCICIITCTAQMMDNVFMTGVNISLPAIQRDFGIDDSALQWLISAYTLTFGGFLLLAGVMSDRYGRKNVFVAGMAWLSIWTLADGFASSFIQLAIFRAFQGMGAAMTVPSGVGIISSFFVAQDRTRALSYFAAAGAVGFCLGLVLGGFLTQGLGWRYLFWLTVIITGLLGLAGLFILPKDRNEGHEKPRLDILGAGISTGGLVLLSFVISSGGEYGWHKAFIIALLVVSVALLAVFAYVEKKVRNPIMPLSLWKIPNFAALWIAGFVAYGGYQSILYYAMLMAQEIVHLSAGGTALRLIPMAVVGGGMCMFLGKVMERFNTKYLLLFGLACCTIAPIPCALMEKDDINFWKHIFPTSIVSVIGIGTTYCTITVVALASVPVSAKSLCGGMINTAFQIGSGVGLALASAVVQATETNKGHGLLAQYKVGMWCCAGLAGVGFISSLLGVKSVGVQPVPRGTH</sequence>
<feature type="compositionally biased region" description="Low complexity" evidence="6">
    <location>
        <begin position="63"/>
        <end position="89"/>
    </location>
</feature>
<evidence type="ECO:0000313" key="9">
    <source>
        <dbReference type="EMBL" id="RMY88934.1"/>
    </source>
</evidence>
<feature type="compositionally biased region" description="Basic and acidic residues" evidence="6">
    <location>
        <begin position="517"/>
        <end position="532"/>
    </location>
</feature>
<feature type="transmembrane region" description="Helical" evidence="7">
    <location>
        <begin position="1128"/>
        <end position="1146"/>
    </location>
</feature>
<dbReference type="SUPFAM" id="SSF103473">
    <property type="entry name" value="MFS general substrate transporter"/>
    <property type="match status" value="2"/>
</dbReference>
<dbReference type="PANTHER" id="PTHR42718:SF9">
    <property type="entry name" value="MAJOR FACILITATOR SUPERFAMILY MULTIDRUG TRANSPORTER MFSC"/>
    <property type="match status" value="1"/>
</dbReference>
<feature type="region of interest" description="Disordered" evidence="6">
    <location>
        <begin position="59"/>
        <end position="109"/>
    </location>
</feature>
<feature type="transmembrane region" description="Helical" evidence="7">
    <location>
        <begin position="1230"/>
        <end position="1248"/>
    </location>
</feature>
<dbReference type="GO" id="GO:0022857">
    <property type="term" value="F:transmembrane transporter activity"/>
    <property type="evidence" value="ECO:0007669"/>
    <property type="project" value="InterPro"/>
</dbReference>
<feature type="compositionally biased region" description="Low complexity" evidence="6">
    <location>
        <begin position="431"/>
        <end position="449"/>
    </location>
</feature>
<feature type="transmembrane region" description="Helical" evidence="7">
    <location>
        <begin position="1166"/>
        <end position="1187"/>
    </location>
</feature>
<name>A0A3M7FKT3_HORWE</name>
<dbReference type="InterPro" id="IPR014756">
    <property type="entry name" value="Ig_E-set"/>
</dbReference>
<evidence type="ECO:0000256" key="7">
    <source>
        <dbReference type="SAM" id="Phobius"/>
    </source>
</evidence>
<evidence type="ECO:0000259" key="8">
    <source>
        <dbReference type="PROSITE" id="PS50850"/>
    </source>
</evidence>
<dbReference type="PROSITE" id="PS50850">
    <property type="entry name" value="MFS"/>
    <property type="match status" value="1"/>
</dbReference>
<dbReference type="Gene3D" id="1.20.1250.20">
    <property type="entry name" value="MFS general substrate transporter like domains"/>
    <property type="match status" value="1"/>
</dbReference>
<keyword evidence="3 7" id="KW-0812">Transmembrane</keyword>
<dbReference type="Proteomes" id="UP000268823">
    <property type="component" value="Unassembled WGS sequence"/>
</dbReference>
<feature type="transmembrane region" description="Helical" evidence="7">
    <location>
        <begin position="1008"/>
        <end position="1028"/>
    </location>
</feature>
<feature type="compositionally biased region" description="Polar residues" evidence="6">
    <location>
        <begin position="252"/>
        <end position="261"/>
    </location>
</feature>
<reference evidence="9 10" key="1">
    <citation type="journal article" date="2018" name="BMC Genomics">
        <title>Genomic evidence for intraspecific hybridization in a clonal and extremely halotolerant yeast.</title>
        <authorList>
            <person name="Gostincar C."/>
            <person name="Stajich J.E."/>
            <person name="Zupancic J."/>
            <person name="Zalar P."/>
            <person name="Gunde-Cimerman N."/>
        </authorList>
    </citation>
    <scope>NUCLEOTIDE SEQUENCE [LARGE SCALE GENOMIC DNA]</scope>
    <source>
        <strain evidence="9 10">EXF-2788</strain>
    </source>
</reference>
<dbReference type="EMBL" id="QWIR01000072">
    <property type="protein sequence ID" value="RMY88934.1"/>
    <property type="molecule type" value="Genomic_DNA"/>
</dbReference>
<accession>A0A3M7FKT3</accession>
<evidence type="ECO:0000256" key="3">
    <source>
        <dbReference type="ARBA" id="ARBA00022692"/>
    </source>
</evidence>
<dbReference type="Gene3D" id="1.20.1720.10">
    <property type="entry name" value="Multidrug resistance protein D"/>
    <property type="match status" value="1"/>
</dbReference>
<feature type="transmembrane region" description="Helical" evidence="7">
    <location>
        <begin position="1097"/>
        <end position="1116"/>
    </location>
</feature>
<keyword evidence="5 7" id="KW-0472">Membrane</keyword>